<dbReference type="GO" id="GO:0005886">
    <property type="term" value="C:plasma membrane"/>
    <property type="evidence" value="ECO:0007669"/>
    <property type="project" value="TreeGrafter"/>
</dbReference>
<dbReference type="Gene3D" id="3.30.70.1440">
    <property type="entry name" value="Multidrug efflux transporter AcrB pore domain"/>
    <property type="match status" value="1"/>
</dbReference>
<dbReference type="SUPFAM" id="SSF82866">
    <property type="entry name" value="Multidrug efflux transporter AcrB transmembrane domain"/>
    <property type="match status" value="2"/>
</dbReference>
<feature type="transmembrane region" description="Helical" evidence="1">
    <location>
        <begin position="20"/>
        <end position="42"/>
    </location>
</feature>
<dbReference type="Gene3D" id="3.30.70.1320">
    <property type="entry name" value="Multidrug efflux transporter AcrB pore domain like"/>
    <property type="match status" value="1"/>
</dbReference>
<keyword evidence="3" id="KW-1185">Reference proteome</keyword>
<dbReference type="EMBL" id="FOOU01000009">
    <property type="protein sequence ID" value="SFG61081.1"/>
    <property type="molecule type" value="Genomic_DNA"/>
</dbReference>
<dbReference type="PRINTS" id="PR00702">
    <property type="entry name" value="ACRIFLAVINRP"/>
</dbReference>
<dbReference type="SUPFAM" id="SSF82693">
    <property type="entry name" value="Multidrug efflux transporter AcrB pore domain, PN1, PN2, PC1 and PC2 subdomains"/>
    <property type="match status" value="3"/>
</dbReference>
<organism evidence="2 3">
    <name type="scientific">Neptunomonas qingdaonensis</name>
    <dbReference type="NCBI Taxonomy" id="1045558"/>
    <lineage>
        <taxon>Bacteria</taxon>
        <taxon>Pseudomonadati</taxon>
        <taxon>Pseudomonadota</taxon>
        <taxon>Gammaproteobacteria</taxon>
        <taxon>Oceanospirillales</taxon>
        <taxon>Oceanospirillaceae</taxon>
        <taxon>Neptunomonas</taxon>
    </lineage>
</organism>
<feature type="transmembrane region" description="Helical" evidence="1">
    <location>
        <begin position="963"/>
        <end position="980"/>
    </location>
</feature>
<feature type="transmembrane region" description="Helical" evidence="1">
    <location>
        <begin position="567"/>
        <end position="588"/>
    </location>
</feature>
<evidence type="ECO:0000313" key="2">
    <source>
        <dbReference type="EMBL" id="SFG61081.1"/>
    </source>
</evidence>
<sequence length="1144" mass="125470">MQKNASRQASLSFIDRAVAYSLSGSLPVLIILLSLFMGGLALNFTAREEEPQIVVPMVDISVQAPAMSAQQVEHQVTFPLEKLLAQIPGVEHVYSRSMSGQALVTLRFYVGEDREDAIFNTYNKLYSNQDNIPAGVSAWQVNPIEVDDVPILMLGLWTDLSEPLVSDYQLKRVADEFANYLQSITNTSEVKVVGGRARNIRILLQPESLAARQSTAMDVLQALQLSNVLKRAGYWTLAQSSVQLESGDVLRDLKSLQQLVVNVVDGVPVFLQDVASIEDGPEEANSYTWIDFAAAKPGEPQSAGGSYPMVALSIAKKPGSNAVTVAQEVHALIDDLKVQLLPGNVYIETLRDYGQTANEKVTNLTNSLLFAVFTVVVFIAIFLGWRPAVVVGIAVPISYGVTLALDMVFGYTINRVTLFAMILSLGLLVDDPITGVDNIQRFLKKHCADPAQDKLARIQEAIAEIKIPLIMSTITIILAFIPLAFITGMMGPYMAPMAFNVPISVIVSTLVAFLVTPWLAKKILRVASSSDDDSSVNELDPERETGLYRFYQKLLMPFFISRRKSKIFLWAVLLLFIAAAMLPMMRWVPLKLLPFDNKNEVQVIIDMPESSTLEQTATVAKRISQELLRFNEVEAVASFVGVPSPIDFNGMVRHYYQRQAPFLADLRLTLIDKTLREHQSHAVVLRMREHLAVFAEQQLKQPGLRLKVVEVPPGPPVLSTLVVEVSGSALTSYEDLQVAAKLVEARLQREPFVVEVDTSIEDAQTRLRFETDKTLAALSGISTQDVNQTLMLVTQGIAAGYFQTDRETVPLPIILQLPLAERSALQDLERLQVKGRAGVVKASSQNGLDSVPQPLVSLGELGEFITLQEDTSIQHKNLQRVVYVMAELSGRTPAEVIADVSADLNTASKTSNATEVTAWQERNFIEVFLGNAPGDSWHLPENAQLNWGGEGEWLITIDVFRDMGLAFLFALVGIFFVLKFQTDSTRLALIIISAIPLTVIGIMPGFAILNLFGERVVAGAPDPVLFTATAMIGMIALAGIVVRNSLILVEFITQARKQGAPIKDALVMAGAVRMRPVLLTAGTTILGNLVIILDPVFSGLALAIIFGIIASTLFTLVLVPIVYFLVFDSPQSELIGREDQHATR</sequence>
<dbReference type="STRING" id="1045558.SAMN05216175_109132"/>
<feature type="transmembrane region" description="Helical" evidence="1">
    <location>
        <begin position="1074"/>
        <end position="1093"/>
    </location>
</feature>
<feature type="transmembrane region" description="Helical" evidence="1">
    <location>
        <begin position="497"/>
        <end position="520"/>
    </location>
</feature>
<gene>
    <name evidence="2" type="ORF">SAMN05216175_109132</name>
</gene>
<dbReference type="Proteomes" id="UP000198623">
    <property type="component" value="Unassembled WGS sequence"/>
</dbReference>
<feature type="transmembrane region" description="Helical" evidence="1">
    <location>
        <begin position="1024"/>
        <end position="1053"/>
    </location>
</feature>
<keyword evidence="1" id="KW-0472">Membrane</keyword>
<dbReference type="AlphaFoldDB" id="A0A1I2TFL6"/>
<dbReference type="Pfam" id="PF00873">
    <property type="entry name" value="ACR_tran"/>
    <property type="match status" value="2"/>
</dbReference>
<keyword evidence="1" id="KW-1133">Transmembrane helix</keyword>
<feature type="transmembrane region" description="Helical" evidence="1">
    <location>
        <begin position="391"/>
        <end position="413"/>
    </location>
</feature>
<accession>A0A1I2TFL6</accession>
<dbReference type="GO" id="GO:0042910">
    <property type="term" value="F:xenobiotic transmembrane transporter activity"/>
    <property type="evidence" value="ECO:0007669"/>
    <property type="project" value="TreeGrafter"/>
</dbReference>
<dbReference type="Gene3D" id="3.30.2090.10">
    <property type="entry name" value="Multidrug efflux transporter AcrB TolC docking domain, DN and DC subdomains"/>
    <property type="match status" value="2"/>
</dbReference>
<dbReference type="Gene3D" id="3.30.70.1430">
    <property type="entry name" value="Multidrug efflux transporter AcrB pore domain"/>
    <property type="match status" value="2"/>
</dbReference>
<proteinExistence type="predicted"/>
<dbReference type="InterPro" id="IPR001036">
    <property type="entry name" value="Acrflvin-R"/>
</dbReference>
<keyword evidence="1" id="KW-0812">Transmembrane</keyword>
<name>A0A1I2TFL6_9GAMM</name>
<dbReference type="RefSeq" id="WP_090728666.1">
    <property type="nucleotide sequence ID" value="NZ_FOOU01000009.1"/>
</dbReference>
<dbReference type="PANTHER" id="PTHR32063:SF16">
    <property type="entry name" value="CATION EFFLUX SYSTEM (ACRB_ACRD_ACRF FAMILY)"/>
    <property type="match status" value="1"/>
</dbReference>
<reference evidence="3" key="1">
    <citation type="submission" date="2016-10" db="EMBL/GenBank/DDBJ databases">
        <authorList>
            <person name="Varghese N."/>
            <person name="Submissions S."/>
        </authorList>
    </citation>
    <scope>NUCLEOTIDE SEQUENCE [LARGE SCALE GENOMIC DNA]</scope>
    <source>
        <strain evidence="3">CGMCC 1.10971</strain>
    </source>
</reference>
<evidence type="ECO:0000313" key="3">
    <source>
        <dbReference type="Proteomes" id="UP000198623"/>
    </source>
</evidence>
<dbReference type="InterPro" id="IPR027463">
    <property type="entry name" value="AcrB_DN_DC_subdom"/>
</dbReference>
<dbReference type="PANTHER" id="PTHR32063">
    <property type="match status" value="1"/>
</dbReference>
<evidence type="ECO:0000256" key="1">
    <source>
        <dbReference type="SAM" id="Phobius"/>
    </source>
</evidence>
<feature type="transmembrane region" description="Helical" evidence="1">
    <location>
        <begin position="987"/>
        <end position="1012"/>
    </location>
</feature>
<dbReference type="SUPFAM" id="SSF82714">
    <property type="entry name" value="Multidrug efflux transporter AcrB TolC docking domain, DN and DC subdomains"/>
    <property type="match status" value="2"/>
</dbReference>
<feature type="transmembrane region" description="Helical" evidence="1">
    <location>
        <begin position="1099"/>
        <end position="1127"/>
    </location>
</feature>
<feature type="transmembrane region" description="Helical" evidence="1">
    <location>
        <begin position="368"/>
        <end position="385"/>
    </location>
</feature>
<protein>
    <submittedName>
        <fullName evidence="2">Multidrug efflux pump subunit AcrB</fullName>
    </submittedName>
</protein>
<dbReference type="Gene3D" id="1.20.1640.10">
    <property type="entry name" value="Multidrug efflux transporter AcrB transmembrane domain"/>
    <property type="match status" value="2"/>
</dbReference>
<feature type="transmembrane region" description="Helical" evidence="1">
    <location>
        <begin position="467"/>
        <end position="491"/>
    </location>
</feature>
<dbReference type="OrthoDB" id="9757904at2"/>